<dbReference type="GO" id="GO:0006508">
    <property type="term" value="P:proteolysis"/>
    <property type="evidence" value="ECO:0007669"/>
    <property type="project" value="UniProtKB-KW"/>
</dbReference>
<organism evidence="4 5">
    <name type="scientific">Pseudohoeflea coraliihabitans</name>
    <dbReference type="NCBI Taxonomy" id="2860393"/>
    <lineage>
        <taxon>Bacteria</taxon>
        <taxon>Pseudomonadati</taxon>
        <taxon>Pseudomonadota</taxon>
        <taxon>Alphaproteobacteria</taxon>
        <taxon>Hyphomicrobiales</taxon>
        <taxon>Rhizobiaceae</taxon>
        <taxon>Pseudohoeflea</taxon>
    </lineage>
</organism>
<dbReference type="GO" id="GO:0008233">
    <property type="term" value="F:peptidase activity"/>
    <property type="evidence" value="ECO:0007669"/>
    <property type="project" value="UniProtKB-KW"/>
</dbReference>
<feature type="transmembrane region" description="Helical" evidence="2">
    <location>
        <begin position="136"/>
        <end position="156"/>
    </location>
</feature>
<feature type="domain" description="Peptidase S54 rhomboid" evidence="3">
    <location>
        <begin position="75"/>
        <end position="220"/>
    </location>
</feature>
<keyword evidence="4" id="KW-0645">Protease</keyword>
<comment type="caution">
    <text evidence="4">The sequence shown here is derived from an EMBL/GenBank/DDBJ whole genome shotgun (WGS) entry which is preliminary data.</text>
</comment>
<feature type="transmembrane region" description="Helical" evidence="2">
    <location>
        <begin position="77"/>
        <end position="101"/>
    </location>
</feature>
<sequence length="284" mass="30815">MFVPLHDRNSLKHIRLQYVTWLLIAVNVIVYLLTTLAGPDSGFAQAAMLSYGFIPSVVNDLAELPPEFVVIPETLSYVTYAFLHADILHLGSNMLFLWVFGDNVEDALGHIRFLAFYLICAAAGAAAHNLLLPASIAPLIGASGAVAGVISAYLILHPRVRVWILVLGRIPLPLPAYIPLLFWIGMQVYMVIADPDGEVSWATHLGGILAGAVLVVVLRRRSVPLFDRALESPRAVVHTEGPPPLPGRPAPSGPPPLPRSESTRGTDPRGTGRRGTGRRVRWGR</sequence>
<evidence type="ECO:0000313" key="4">
    <source>
        <dbReference type="EMBL" id="MBW3096510.1"/>
    </source>
</evidence>
<reference evidence="4" key="1">
    <citation type="submission" date="2021-07" db="EMBL/GenBank/DDBJ databases">
        <title>Pseudohoeflea marina sp. nov. a polyhydroxyalcanoate-producing bacterium.</title>
        <authorList>
            <person name="Zheng W."/>
            <person name="Yu S."/>
            <person name="Huang Y."/>
        </authorList>
    </citation>
    <scope>NUCLEOTIDE SEQUENCE</scope>
    <source>
        <strain evidence="4">DP4N28-3</strain>
    </source>
</reference>
<dbReference type="EMBL" id="JAHWQX010000001">
    <property type="protein sequence ID" value="MBW3096510.1"/>
    <property type="molecule type" value="Genomic_DNA"/>
</dbReference>
<protein>
    <submittedName>
        <fullName evidence="4">Rhomboid family intramembrane serine protease</fullName>
    </submittedName>
</protein>
<proteinExistence type="predicted"/>
<feature type="transmembrane region" description="Helical" evidence="2">
    <location>
        <begin position="18"/>
        <end position="38"/>
    </location>
</feature>
<dbReference type="InterPro" id="IPR050925">
    <property type="entry name" value="Rhomboid_protease_S54"/>
</dbReference>
<gene>
    <name evidence="4" type="ORF">KY465_04390</name>
</gene>
<evidence type="ECO:0000256" key="1">
    <source>
        <dbReference type="SAM" id="MobiDB-lite"/>
    </source>
</evidence>
<accession>A0ABS6WN28</accession>
<evidence type="ECO:0000259" key="3">
    <source>
        <dbReference type="Pfam" id="PF01694"/>
    </source>
</evidence>
<keyword evidence="2" id="KW-0812">Transmembrane</keyword>
<dbReference type="InterPro" id="IPR022764">
    <property type="entry name" value="Peptidase_S54_rhomboid_dom"/>
</dbReference>
<keyword evidence="2" id="KW-1133">Transmembrane helix</keyword>
<dbReference type="RefSeq" id="WP_219200227.1">
    <property type="nucleotide sequence ID" value="NZ_JAHWQX010000001.1"/>
</dbReference>
<keyword evidence="5" id="KW-1185">Reference proteome</keyword>
<feature type="transmembrane region" description="Helical" evidence="2">
    <location>
        <begin position="199"/>
        <end position="218"/>
    </location>
</feature>
<feature type="region of interest" description="Disordered" evidence="1">
    <location>
        <begin position="237"/>
        <end position="284"/>
    </location>
</feature>
<dbReference type="PANTHER" id="PTHR43731">
    <property type="entry name" value="RHOMBOID PROTEASE"/>
    <property type="match status" value="1"/>
</dbReference>
<dbReference type="Pfam" id="PF01694">
    <property type="entry name" value="Rhomboid"/>
    <property type="match status" value="1"/>
</dbReference>
<name>A0ABS6WN28_9HYPH</name>
<feature type="compositionally biased region" description="Pro residues" evidence="1">
    <location>
        <begin position="241"/>
        <end position="258"/>
    </location>
</feature>
<keyword evidence="4" id="KW-0378">Hydrolase</keyword>
<evidence type="ECO:0000313" key="5">
    <source>
        <dbReference type="Proteomes" id="UP001430804"/>
    </source>
</evidence>
<feature type="compositionally biased region" description="Basic residues" evidence="1">
    <location>
        <begin position="271"/>
        <end position="284"/>
    </location>
</feature>
<keyword evidence="2" id="KW-0472">Membrane</keyword>
<dbReference type="Proteomes" id="UP001430804">
    <property type="component" value="Unassembled WGS sequence"/>
</dbReference>
<feature type="transmembrane region" description="Helical" evidence="2">
    <location>
        <begin position="113"/>
        <end position="130"/>
    </location>
</feature>
<dbReference type="PANTHER" id="PTHR43731:SF34">
    <property type="entry name" value="PEPTIDASE S54 RHOMBOID DOMAIN-CONTAINING PROTEIN"/>
    <property type="match status" value="1"/>
</dbReference>
<evidence type="ECO:0000256" key="2">
    <source>
        <dbReference type="SAM" id="Phobius"/>
    </source>
</evidence>